<keyword evidence="1" id="KW-1133">Transmembrane helix</keyword>
<gene>
    <name evidence="2" type="primary">Tmem67</name>
    <name evidence="2" type="ORF">EVAR_83688_1</name>
</gene>
<sequence length="669" mass="75226">MREVQCMKCARGYKAVGERCERCVHCTCQRNETLVKDVCMSKEFINNRPKPESGRFHPNAVVEIVRNEYMCLKGDVRACRNLTDKCVKSLYSSDQGGPCRLWIQNKPPPGLVQLAFDPMKSGQSGFSEQISLAKGQYPSEQELRLKERPFVMKREGIRSESTWAESWKHVLLVLTVHTPGGGIKFLRNIDNKSKCLLPMAVHVGNYYTSECSIPIDYLLKFSGESLAAYADMDGSLRPLPITIRTPSGRSVQKGNWATNQFNRYYLIDRFLNPSNNLSSIIYLRTLIVHVRIKRDVANDGLRIKISLEAHYASHSDREKTVTTSLRIENDLPQAGILRALEIWGSVLSAVAVLYAALVWRGTARRGGSQLAIGPLLAGYLADGLLVAAWCTTLHALAAEATNTGFPLPLSKTEETTIEAFVYSAISLKIIYVLWFNWCQSRIDVFLLDWSEYNTTARDVEVFEAKGQGGAVWILREFAALQATRRASPAYTVPLTLLILRLSLDVQDSLPDSPAYFWAFCVSVWLCAHLSILTLNWMKDKALGVPVLKLLTACRESGTSLIAFKEEFYAHYIHGRNDVISDTRSFTGPLATGRVLCVPQISQSVAEGLVIESENTGADLYRRIWVFNLIKFKPLRDLESTLSHRLRTLSLAITVVGNPRHELRRKRRTQ</sequence>
<dbReference type="AlphaFoldDB" id="A0A4C1XZE8"/>
<dbReference type="GO" id="GO:0060271">
    <property type="term" value="P:cilium assembly"/>
    <property type="evidence" value="ECO:0007669"/>
    <property type="project" value="InterPro"/>
</dbReference>
<organism evidence="2 3">
    <name type="scientific">Eumeta variegata</name>
    <name type="common">Bagworm moth</name>
    <name type="synonym">Eumeta japonica</name>
    <dbReference type="NCBI Taxonomy" id="151549"/>
    <lineage>
        <taxon>Eukaryota</taxon>
        <taxon>Metazoa</taxon>
        <taxon>Ecdysozoa</taxon>
        <taxon>Arthropoda</taxon>
        <taxon>Hexapoda</taxon>
        <taxon>Insecta</taxon>
        <taxon>Pterygota</taxon>
        <taxon>Neoptera</taxon>
        <taxon>Endopterygota</taxon>
        <taxon>Lepidoptera</taxon>
        <taxon>Glossata</taxon>
        <taxon>Ditrysia</taxon>
        <taxon>Tineoidea</taxon>
        <taxon>Psychidae</taxon>
        <taxon>Oiketicinae</taxon>
        <taxon>Eumeta</taxon>
    </lineage>
</organism>
<feature type="transmembrane region" description="Helical" evidence="1">
    <location>
        <begin position="486"/>
        <end position="503"/>
    </location>
</feature>
<feature type="transmembrane region" description="Helical" evidence="1">
    <location>
        <begin position="417"/>
        <end position="437"/>
    </location>
</feature>
<dbReference type="EMBL" id="BGZK01001017">
    <property type="protein sequence ID" value="GBP68600.1"/>
    <property type="molecule type" value="Genomic_DNA"/>
</dbReference>
<protein>
    <submittedName>
        <fullName evidence="2">Meckelin</fullName>
    </submittedName>
</protein>
<evidence type="ECO:0000313" key="2">
    <source>
        <dbReference type="EMBL" id="GBP68600.1"/>
    </source>
</evidence>
<feature type="transmembrane region" description="Helical" evidence="1">
    <location>
        <begin position="371"/>
        <end position="397"/>
    </location>
</feature>
<keyword evidence="3" id="KW-1185">Reference proteome</keyword>
<evidence type="ECO:0000313" key="3">
    <source>
        <dbReference type="Proteomes" id="UP000299102"/>
    </source>
</evidence>
<dbReference type="Proteomes" id="UP000299102">
    <property type="component" value="Unassembled WGS sequence"/>
</dbReference>
<evidence type="ECO:0000256" key="1">
    <source>
        <dbReference type="SAM" id="Phobius"/>
    </source>
</evidence>
<dbReference type="STRING" id="151549.A0A4C1XZE8"/>
<dbReference type="Pfam" id="PF09773">
    <property type="entry name" value="Meckelin"/>
    <property type="match status" value="1"/>
</dbReference>
<name>A0A4C1XZE8_EUMVA</name>
<accession>A0A4C1XZE8</accession>
<proteinExistence type="predicted"/>
<reference evidence="2 3" key="1">
    <citation type="journal article" date="2019" name="Commun. Biol.">
        <title>The bagworm genome reveals a unique fibroin gene that provides high tensile strength.</title>
        <authorList>
            <person name="Kono N."/>
            <person name="Nakamura H."/>
            <person name="Ohtoshi R."/>
            <person name="Tomita M."/>
            <person name="Numata K."/>
            <person name="Arakawa K."/>
        </authorList>
    </citation>
    <scope>NUCLEOTIDE SEQUENCE [LARGE SCALE GENOMIC DNA]</scope>
</reference>
<dbReference type="GO" id="GO:0036038">
    <property type="term" value="C:MKS complex"/>
    <property type="evidence" value="ECO:0007669"/>
    <property type="project" value="InterPro"/>
</dbReference>
<dbReference type="InterPro" id="IPR019170">
    <property type="entry name" value="Meckelin"/>
</dbReference>
<feature type="transmembrane region" description="Helical" evidence="1">
    <location>
        <begin position="342"/>
        <end position="359"/>
    </location>
</feature>
<dbReference type="OrthoDB" id="419138at2759"/>
<dbReference type="PANTHER" id="PTHR21274:SF0">
    <property type="entry name" value="MECKELIN"/>
    <property type="match status" value="1"/>
</dbReference>
<dbReference type="PANTHER" id="PTHR21274">
    <property type="entry name" value="MECKELIN"/>
    <property type="match status" value="1"/>
</dbReference>
<feature type="transmembrane region" description="Helical" evidence="1">
    <location>
        <begin position="515"/>
        <end position="534"/>
    </location>
</feature>
<keyword evidence="1" id="KW-0472">Membrane</keyword>
<keyword evidence="1" id="KW-0812">Transmembrane</keyword>
<comment type="caution">
    <text evidence="2">The sequence shown here is derived from an EMBL/GenBank/DDBJ whole genome shotgun (WGS) entry which is preliminary data.</text>
</comment>